<sequence>MLNLKSVILSFTLVVIYAFFWIWVLKPGKINYPEELKPAVSLIASAQSVAPVETVSREEPSLETKIVEEAEKILPQSFQIPILNRKQFFNLSCEFAAASGIIYHFTNDPNFAVSNEENAEKILISKTPISKNPNIGIRMGKESISLDDIFKNLNQKFGGEDYYGIHAPPFIDIFEDFGLSAKPIYINNSTVHDIKKAIYSGNLVMAWIKIGYGEKVDEELLYGKVQIIKGEHAIAINGYDENGFIVMDVGSGRERHIDYTSLLNASSSFIVPFLQIYKADENSKSFSINDLTPGFDKLTQINRNVPQIYIQNGSDVTGSANQMREILKDFGYSIDGIGSISSFDGEYVFIRSKKNFSDFLPLLKRDLSIASYKIASVSADLADEETKDIVIIIGR</sequence>
<accession>A0A1F7I094</accession>
<keyword evidence="1" id="KW-1133">Transmembrane helix</keyword>
<dbReference type="Proteomes" id="UP000176803">
    <property type="component" value="Unassembled WGS sequence"/>
</dbReference>
<comment type="caution">
    <text evidence="3">The sequence shown here is derived from an EMBL/GenBank/DDBJ whole genome shotgun (WGS) entry which is preliminary data.</text>
</comment>
<keyword evidence="1" id="KW-0812">Transmembrane</keyword>
<feature type="transmembrane region" description="Helical" evidence="1">
    <location>
        <begin position="6"/>
        <end position="25"/>
    </location>
</feature>
<dbReference type="Pfam" id="PF13529">
    <property type="entry name" value="Peptidase_C39_2"/>
    <property type="match status" value="1"/>
</dbReference>
<dbReference type="InterPro" id="IPR039564">
    <property type="entry name" value="Peptidase_C39-like"/>
</dbReference>
<keyword evidence="1" id="KW-0472">Membrane</keyword>
<proteinExistence type="predicted"/>
<name>A0A1F7I094_9BACT</name>
<evidence type="ECO:0000313" key="4">
    <source>
        <dbReference type="Proteomes" id="UP000176803"/>
    </source>
</evidence>
<organism evidence="3 4">
    <name type="scientific">Candidatus Roizmanbacteria bacterium RIFCSPHIGHO2_12_FULL_41_11</name>
    <dbReference type="NCBI Taxonomy" id="1802052"/>
    <lineage>
        <taxon>Bacteria</taxon>
        <taxon>Candidatus Roizmaniibacteriota</taxon>
    </lineage>
</organism>
<evidence type="ECO:0000259" key="2">
    <source>
        <dbReference type="Pfam" id="PF13529"/>
    </source>
</evidence>
<protein>
    <recommendedName>
        <fullName evidence="2">Peptidase C39-like domain-containing protein</fullName>
    </recommendedName>
</protein>
<dbReference type="Gene3D" id="3.30.70.2390">
    <property type="match status" value="1"/>
</dbReference>
<evidence type="ECO:0000313" key="3">
    <source>
        <dbReference type="EMBL" id="OGK36800.1"/>
    </source>
</evidence>
<feature type="domain" description="Peptidase C39-like" evidence="2">
    <location>
        <begin position="93"/>
        <end position="248"/>
    </location>
</feature>
<evidence type="ECO:0000256" key="1">
    <source>
        <dbReference type="SAM" id="Phobius"/>
    </source>
</evidence>
<dbReference type="EMBL" id="MGAC01000053">
    <property type="protein sequence ID" value="OGK36800.1"/>
    <property type="molecule type" value="Genomic_DNA"/>
</dbReference>
<dbReference type="AlphaFoldDB" id="A0A1F7I094"/>
<dbReference type="Gene3D" id="3.90.70.10">
    <property type="entry name" value="Cysteine proteinases"/>
    <property type="match status" value="1"/>
</dbReference>
<gene>
    <name evidence="3" type="ORF">A3F03_01765</name>
</gene>
<reference evidence="3 4" key="1">
    <citation type="journal article" date="2016" name="Nat. Commun.">
        <title>Thousands of microbial genomes shed light on interconnected biogeochemical processes in an aquifer system.</title>
        <authorList>
            <person name="Anantharaman K."/>
            <person name="Brown C.T."/>
            <person name="Hug L.A."/>
            <person name="Sharon I."/>
            <person name="Castelle C.J."/>
            <person name="Probst A.J."/>
            <person name="Thomas B.C."/>
            <person name="Singh A."/>
            <person name="Wilkins M.J."/>
            <person name="Karaoz U."/>
            <person name="Brodie E.L."/>
            <person name="Williams K.H."/>
            <person name="Hubbard S.S."/>
            <person name="Banfield J.F."/>
        </authorList>
    </citation>
    <scope>NUCLEOTIDE SEQUENCE [LARGE SCALE GENOMIC DNA]</scope>
</reference>